<dbReference type="Proteomes" id="UP001190700">
    <property type="component" value="Unassembled WGS sequence"/>
</dbReference>
<accession>A0AAE0GKS2</accession>
<evidence type="ECO:0000313" key="2">
    <source>
        <dbReference type="Proteomes" id="UP001190700"/>
    </source>
</evidence>
<evidence type="ECO:0000313" key="1">
    <source>
        <dbReference type="EMBL" id="KAK3279201.1"/>
    </source>
</evidence>
<comment type="caution">
    <text evidence="1">The sequence shown here is derived from an EMBL/GenBank/DDBJ whole genome shotgun (WGS) entry which is preliminary data.</text>
</comment>
<gene>
    <name evidence="1" type="ORF">CYMTET_12903</name>
</gene>
<proteinExistence type="predicted"/>
<dbReference type="EMBL" id="LGRX02005076">
    <property type="protein sequence ID" value="KAK3279201.1"/>
    <property type="molecule type" value="Genomic_DNA"/>
</dbReference>
<name>A0AAE0GKS2_9CHLO</name>
<protein>
    <submittedName>
        <fullName evidence="1">Uncharacterized protein</fullName>
    </submittedName>
</protein>
<dbReference type="AlphaFoldDB" id="A0AAE0GKS2"/>
<sequence>MEKYKALREDLTLKMSIGDVQCEVLHQGKEFWVVNKYPWYAAGVHQCICTQAHEGGDKSKPAVYPVQYNWTQQMFYIGREKIGIEYVNEVRVLDHWAWGPHHAWSEPSNGTLVRLWQPFNGLQIFGDVTGANPGTVDEKVFQDIPPALCKKGGATFRINCDDDGYYKPKKDVNEQLASSSVASLQDIKRAKTVVPRKDYRGINFQNMSAVLNNWIASGSATFRACDDWNLDELQKLQAMLYLVRNADFDSIYTPARDNRRLVNETLEDIKATWADLNKLVEGHPAESKLKNIVRDAHCHESVMWYVHHLSEDTKNILGETGIEIPLLSLAPHHEDGGACAQSQQDETHQTVCRLYEEKVSCAACHSNALPPKETKPGRKARFNL</sequence>
<reference evidence="1 2" key="1">
    <citation type="journal article" date="2015" name="Genome Biol. Evol.">
        <title>Comparative Genomics of a Bacterivorous Green Alga Reveals Evolutionary Causalities and Consequences of Phago-Mixotrophic Mode of Nutrition.</title>
        <authorList>
            <person name="Burns J.A."/>
            <person name="Paasch A."/>
            <person name="Narechania A."/>
            <person name="Kim E."/>
        </authorList>
    </citation>
    <scope>NUCLEOTIDE SEQUENCE [LARGE SCALE GENOMIC DNA]</scope>
    <source>
        <strain evidence="1 2">PLY_AMNH</strain>
    </source>
</reference>
<keyword evidence="2" id="KW-1185">Reference proteome</keyword>
<organism evidence="1 2">
    <name type="scientific">Cymbomonas tetramitiformis</name>
    <dbReference type="NCBI Taxonomy" id="36881"/>
    <lineage>
        <taxon>Eukaryota</taxon>
        <taxon>Viridiplantae</taxon>
        <taxon>Chlorophyta</taxon>
        <taxon>Pyramimonadophyceae</taxon>
        <taxon>Pyramimonadales</taxon>
        <taxon>Pyramimonadaceae</taxon>
        <taxon>Cymbomonas</taxon>
    </lineage>
</organism>